<dbReference type="InterPro" id="IPR012702">
    <property type="entry name" value="CP_lyase_PhnF"/>
</dbReference>
<keyword evidence="3" id="KW-0804">Transcription</keyword>
<feature type="domain" description="HTH gntR-type" evidence="4">
    <location>
        <begin position="15"/>
        <end position="83"/>
    </location>
</feature>
<dbReference type="InterPro" id="IPR036390">
    <property type="entry name" value="WH_DNA-bd_sf"/>
</dbReference>
<dbReference type="GO" id="GO:0003700">
    <property type="term" value="F:DNA-binding transcription factor activity"/>
    <property type="evidence" value="ECO:0007669"/>
    <property type="project" value="InterPro"/>
</dbReference>
<evidence type="ECO:0000256" key="3">
    <source>
        <dbReference type="ARBA" id="ARBA00023163"/>
    </source>
</evidence>
<comment type="caution">
    <text evidence="5">The sequence shown here is derived from an EMBL/GenBank/DDBJ whole genome shotgun (WGS) entry which is preliminary data.</text>
</comment>
<evidence type="ECO:0000313" key="5">
    <source>
        <dbReference type="EMBL" id="MBB6482937.1"/>
    </source>
</evidence>
<dbReference type="Pfam" id="PF07702">
    <property type="entry name" value="UTRA"/>
    <property type="match status" value="1"/>
</dbReference>
<dbReference type="SUPFAM" id="SSF46785">
    <property type="entry name" value="Winged helix' DNA-binding domain"/>
    <property type="match status" value="1"/>
</dbReference>
<keyword evidence="2" id="KW-0238">DNA-binding</keyword>
<proteinExistence type="predicted"/>
<accession>A0A7X0ILL0</accession>
<dbReference type="AlphaFoldDB" id="A0A7X0ILL0"/>
<dbReference type="PROSITE" id="PS50949">
    <property type="entry name" value="HTH_GNTR"/>
    <property type="match status" value="1"/>
</dbReference>
<dbReference type="Pfam" id="PF00392">
    <property type="entry name" value="GntR"/>
    <property type="match status" value="1"/>
</dbReference>
<dbReference type="InterPro" id="IPR028978">
    <property type="entry name" value="Chorismate_lyase_/UTRA_dom_sf"/>
</dbReference>
<dbReference type="PRINTS" id="PR00035">
    <property type="entry name" value="HTHGNTR"/>
</dbReference>
<dbReference type="PANTHER" id="PTHR44846:SF1">
    <property type="entry name" value="MANNOSYL-D-GLYCERATE TRANSPORT_METABOLISM SYSTEM REPRESSOR MNGR-RELATED"/>
    <property type="match status" value="1"/>
</dbReference>
<evidence type="ECO:0000259" key="4">
    <source>
        <dbReference type="PROSITE" id="PS50949"/>
    </source>
</evidence>
<name>A0A7X0ILL0_9HYPH</name>
<organism evidence="5 6">
    <name type="scientific">Rhizobium lusitanum</name>
    <dbReference type="NCBI Taxonomy" id="293958"/>
    <lineage>
        <taxon>Bacteria</taxon>
        <taxon>Pseudomonadati</taxon>
        <taxon>Pseudomonadota</taxon>
        <taxon>Alphaproteobacteria</taxon>
        <taxon>Hyphomicrobiales</taxon>
        <taxon>Rhizobiaceae</taxon>
        <taxon>Rhizobium/Agrobacterium group</taxon>
        <taxon>Rhizobium</taxon>
    </lineage>
</organism>
<dbReference type="Gene3D" id="1.10.10.10">
    <property type="entry name" value="Winged helix-like DNA-binding domain superfamily/Winged helix DNA-binding domain"/>
    <property type="match status" value="1"/>
</dbReference>
<evidence type="ECO:0000313" key="6">
    <source>
        <dbReference type="Proteomes" id="UP000565576"/>
    </source>
</evidence>
<sequence length="245" mass="26603">MINEKNRQGESSKSAGGWAAVAAELRSAIDGRRHAPGSRLPSERALSEQFGVSRVTMRRAIAELEGEGLLRVARGSGAYVRADMPVRFQLGEKVRFSKDLTATDANLTRKVVSAREVPATPDIATRLNLQPGELVLEMCVVAHADALPVSVVMRSCAAERFPSLAERFAATGSFTTALRDYGVTDYWRRSTDITARMPTEAEARFLQQSRQVPVLAYAGEDIDADGTIISCQIGCFASERVVVTV</sequence>
<dbReference type="GO" id="GO:0045892">
    <property type="term" value="P:negative regulation of DNA-templated transcription"/>
    <property type="evidence" value="ECO:0007669"/>
    <property type="project" value="TreeGrafter"/>
</dbReference>
<dbReference type="NCBIfam" id="TIGR02325">
    <property type="entry name" value="C_P_lyase_phnF"/>
    <property type="match status" value="1"/>
</dbReference>
<gene>
    <name evidence="5" type="ORF">GGD46_000180</name>
</gene>
<dbReference type="SMART" id="SM00866">
    <property type="entry name" value="UTRA"/>
    <property type="match status" value="1"/>
</dbReference>
<dbReference type="PANTHER" id="PTHR44846">
    <property type="entry name" value="MANNOSYL-D-GLYCERATE TRANSPORT/METABOLISM SYSTEM REPRESSOR MNGR-RELATED"/>
    <property type="match status" value="1"/>
</dbReference>
<dbReference type="InterPro" id="IPR050679">
    <property type="entry name" value="Bact_HTH_transcr_reg"/>
</dbReference>
<dbReference type="SMART" id="SM00345">
    <property type="entry name" value="HTH_GNTR"/>
    <property type="match status" value="1"/>
</dbReference>
<dbReference type="SUPFAM" id="SSF64288">
    <property type="entry name" value="Chorismate lyase-like"/>
    <property type="match status" value="1"/>
</dbReference>
<dbReference type="InterPro" id="IPR011663">
    <property type="entry name" value="UTRA"/>
</dbReference>
<evidence type="ECO:0000256" key="1">
    <source>
        <dbReference type="ARBA" id="ARBA00023015"/>
    </source>
</evidence>
<dbReference type="RefSeq" id="WP_184700888.1">
    <property type="nucleotide sequence ID" value="NZ_JACHBG010000001.1"/>
</dbReference>
<reference evidence="5 6" key="1">
    <citation type="submission" date="2020-08" db="EMBL/GenBank/DDBJ databases">
        <title>Genomic Encyclopedia of Type Strains, Phase IV (KMG-V): Genome sequencing to study the core and pangenomes of soil and plant-associated prokaryotes.</title>
        <authorList>
            <person name="Whitman W."/>
        </authorList>
    </citation>
    <scope>NUCLEOTIDE SEQUENCE [LARGE SCALE GENOMIC DNA]</scope>
    <source>
        <strain evidence="5 6">SEMIA 4060</strain>
    </source>
</reference>
<dbReference type="GO" id="GO:0003677">
    <property type="term" value="F:DNA binding"/>
    <property type="evidence" value="ECO:0007669"/>
    <property type="project" value="UniProtKB-KW"/>
</dbReference>
<dbReference type="Proteomes" id="UP000565576">
    <property type="component" value="Unassembled WGS sequence"/>
</dbReference>
<keyword evidence="1" id="KW-0805">Transcription regulation</keyword>
<dbReference type="Gene3D" id="3.40.1410.10">
    <property type="entry name" value="Chorismate lyase-like"/>
    <property type="match status" value="1"/>
</dbReference>
<dbReference type="CDD" id="cd07377">
    <property type="entry name" value="WHTH_GntR"/>
    <property type="match status" value="1"/>
</dbReference>
<protein>
    <submittedName>
        <fullName evidence="5">GntR family phosphonate transport system transcriptional regulator</fullName>
    </submittedName>
</protein>
<evidence type="ECO:0000256" key="2">
    <source>
        <dbReference type="ARBA" id="ARBA00023125"/>
    </source>
</evidence>
<dbReference type="EMBL" id="JACHBG010000001">
    <property type="protein sequence ID" value="MBB6482937.1"/>
    <property type="molecule type" value="Genomic_DNA"/>
</dbReference>
<dbReference type="InterPro" id="IPR036388">
    <property type="entry name" value="WH-like_DNA-bd_sf"/>
</dbReference>
<dbReference type="InterPro" id="IPR000524">
    <property type="entry name" value="Tscrpt_reg_HTH_GntR"/>
</dbReference>